<dbReference type="InterPro" id="IPR011050">
    <property type="entry name" value="Pectin_lyase_fold/virulence"/>
</dbReference>
<dbReference type="PANTHER" id="PTHR31736">
    <property type="match status" value="1"/>
</dbReference>
<accession>A0A5C3P988</accession>
<evidence type="ECO:0000313" key="18">
    <source>
        <dbReference type="Proteomes" id="UP000308197"/>
    </source>
</evidence>
<keyword evidence="7" id="KW-0325">Glycoprotein</keyword>
<evidence type="ECO:0000256" key="2">
    <source>
        <dbReference type="ARBA" id="ARBA00008834"/>
    </source>
</evidence>
<proteinExistence type="inferred from homology"/>
<keyword evidence="11" id="KW-0624">Polysaccharide degradation</keyword>
<evidence type="ECO:0000256" key="13">
    <source>
        <dbReference type="ARBA" id="ARBA00038933"/>
    </source>
</evidence>
<keyword evidence="10" id="KW-0961">Cell wall biogenesis/degradation</keyword>
<keyword evidence="6" id="KW-1015">Disulfide bond</keyword>
<dbReference type="GO" id="GO:0000272">
    <property type="term" value="P:polysaccharide catabolic process"/>
    <property type="evidence" value="ECO:0007669"/>
    <property type="project" value="UniProtKB-KW"/>
</dbReference>
<comment type="similarity">
    <text evidence="2 15">Belongs to the glycosyl hydrolase 28 family.</text>
</comment>
<dbReference type="PANTHER" id="PTHR31736:SF12">
    <property type="entry name" value="EXO-POLYGALACTURONASE, PUTATIVE-RELATED"/>
    <property type="match status" value="1"/>
</dbReference>
<evidence type="ECO:0000256" key="11">
    <source>
        <dbReference type="ARBA" id="ARBA00023326"/>
    </source>
</evidence>
<evidence type="ECO:0000256" key="15">
    <source>
        <dbReference type="RuleBase" id="RU361169"/>
    </source>
</evidence>
<evidence type="ECO:0000256" key="5">
    <source>
        <dbReference type="ARBA" id="ARBA00022801"/>
    </source>
</evidence>
<keyword evidence="3" id="KW-0964">Secreted</keyword>
<dbReference type="InParanoid" id="A0A5C3P988"/>
<comment type="catalytic activity">
    <reaction evidence="14">
        <text>[(1-&gt;4)-alpha-D-galacturonosyl](n) + H2O = alpha-D-galacturonate + [(1-&gt;4)-alpha-D-galacturonosyl](n-1)</text>
        <dbReference type="Rhea" id="RHEA:14117"/>
        <dbReference type="Rhea" id="RHEA-COMP:14570"/>
        <dbReference type="Rhea" id="RHEA-COMP:14572"/>
        <dbReference type="ChEBI" id="CHEBI:15377"/>
        <dbReference type="ChEBI" id="CHEBI:58658"/>
        <dbReference type="ChEBI" id="CHEBI:140523"/>
        <dbReference type="EC" id="3.2.1.67"/>
    </reaction>
</comment>
<reference evidence="17 18" key="1">
    <citation type="journal article" date="2019" name="Nat. Ecol. Evol.">
        <title>Megaphylogeny resolves global patterns of mushroom evolution.</title>
        <authorList>
            <person name="Varga T."/>
            <person name="Krizsan K."/>
            <person name="Foldi C."/>
            <person name="Dima B."/>
            <person name="Sanchez-Garcia M."/>
            <person name="Sanchez-Ramirez S."/>
            <person name="Szollosi G.J."/>
            <person name="Szarkandi J.G."/>
            <person name="Papp V."/>
            <person name="Albert L."/>
            <person name="Andreopoulos W."/>
            <person name="Angelini C."/>
            <person name="Antonin V."/>
            <person name="Barry K.W."/>
            <person name="Bougher N.L."/>
            <person name="Buchanan P."/>
            <person name="Buyck B."/>
            <person name="Bense V."/>
            <person name="Catcheside P."/>
            <person name="Chovatia M."/>
            <person name="Cooper J."/>
            <person name="Damon W."/>
            <person name="Desjardin D."/>
            <person name="Finy P."/>
            <person name="Geml J."/>
            <person name="Haridas S."/>
            <person name="Hughes K."/>
            <person name="Justo A."/>
            <person name="Karasinski D."/>
            <person name="Kautmanova I."/>
            <person name="Kiss B."/>
            <person name="Kocsube S."/>
            <person name="Kotiranta H."/>
            <person name="LaButti K.M."/>
            <person name="Lechner B.E."/>
            <person name="Liimatainen K."/>
            <person name="Lipzen A."/>
            <person name="Lukacs Z."/>
            <person name="Mihaltcheva S."/>
            <person name="Morgado L.N."/>
            <person name="Niskanen T."/>
            <person name="Noordeloos M.E."/>
            <person name="Ohm R.A."/>
            <person name="Ortiz-Santana B."/>
            <person name="Ovrebo C."/>
            <person name="Racz N."/>
            <person name="Riley R."/>
            <person name="Savchenko A."/>
            <person name="Shiryaev A."/>
            <person name="Soop K."/>
            <person name="Spirin V."/>
            <person name="Szebenyi C."/>
            <person name="Tomsovsky M."/>
            <person name="Tulloss R.E."/>
            <person name="Uehling J."/>
            <person name="Grigoriev I.V."/>
            <person name="Vagvolgyi C."/>
            <person name="Papp T."/>
            <person name="Martin F.M."/>
            <person name="Miettinen O."/>
            <person name="Hibbett D.S."/>
            <person name="Nagy L.G."/>
        </authorList>
    </citation>
    <scope>NUCLEOTIDE SEQUENCE [LARGE SCALE GENOMIC DNA]</scope>
    <source>
        <strain evidence="17 18">HHB13444</strain>
    </source>
</reference>
<dbReference type="Pfam" id="PF00295">
    <property type="entry name" value="Glyco_hydro_28"/>
    <property type="match status" value="1"/>
</dbReference>
<organism evidence="17 18">
    <name type="scientific">Polyporus arcularius HHB13444</name>
    <dbReference type="NCBI Taxonomy" id="1314778"/>
    <lineage>
        <taxon>Eukaryota</taxon>
        <taxon>Fungi</taxon>
        <taxon>Dikarya</taxon>
        <taxon>Basidiomycota</taxon>
        <taxon>Agaricomycotina</taxon>
        <taxon>Agaricomycetes</taxon>
        <taxon>Polyporales</taxon>
        <taxon>Polyporaceae</taxon>
        <taxon>Polyporus</taxon>
    </lineage>
</organism>
<dbReference type="SUPFAM" id="SSF51126">
    <property type="entry name" value="Pectin lyase-like"/>
    <property type="match status" value="1"/>
</dbReference>
<keyword evidence="4 16" id="KW-0732">Signal</keyword>
<dbReference type="GO" id="GO:0005576">
    <property type="term" value="C:extracellular region"/>
    <property type="evidence" value="ECO:0007669"/>
    <property type="project" value="UniProtKB-SubCell"/>
</dbReference>
<sequence length="424" mass="45946">MIFTLHAVFALLLLGAVSGHAAAKTCNVAPLGHGKDDTDQVEAAIARCGHFGTTVFAPGEYNITRKMTWDLVSSRVDLHGYLSFIPDIQYWLDAHNTYRVIFIQDQASWFVVTGRDFVIDAHSTGGINGNGQPWWSYFATRTREDGDGRPVAFTLKNVTRGVVRDFRIEAQPFWCNAVADSSEVVYDGMYCNATNQDPLYAGQNVVPNTDGIDTYRSDKITLLRWDITCGDDCLAIKGNSTNIVAKDITCRGGNGIAFGSLGQYIQFNDIVDHVLMEDLKFIRLDPQVQPNLGSGVYFKSWTGTVNGSPPTGGGGGGGYVSNVVVKNVFLDNVTLPIHVYQTNGGHTGDEPSKLQFSNLTFVNWTGTSQRSTIVELACSPAAPCPNMRFENINITPPSGTAPSYICVNVASEFGLPACNATGLA</sequence>
<evidence type="ECO:0000256" key="1">
    <source>
        <dbReference type="ARBA" id="ARBA00004613"/>
    </source>
</evidence>
<dbReference type="EMBL" id="ML211271">
    <property type="protein sequence ID" value="TFK85148.1"/>
    <property type="molecule type" value="Genomic_DNA"/>
</dbReference>
<dbReference type="InterPro" id="IPR000743">
    <property type="entry name" value="Glyco_hydro_28"/>
</dbReference>
<dbReference type="EC" id="3.2.1.67" evidence="13"/>
<evidence type="ECO:0000256" key="16">
    <source>
        <dbReference type="SAM" id="SignalP"/>
    </source>
</evidence>
<dbReference type="Gene3D" id="2.160.20.10">
    <property type="entry name" value="Single-stranded right-handed beta-helix, Pectin lyase-like"/>
    <property type="match status" value="1"/>
</dbReference>
<evidence type="ECO:0000256" key="4">
    <source>
        <dbReference type="ARBA" id="ARBA00022729"/>
    </source>
</evidence>
<feature type="chain" id="PRO_5022825949" description="galacturonan 1,4-alpha-galacturonidase" evidence="16">
    <location>
        <begin position="24"/>
        <end position="424"/>
    </location>
</feature>
<evidence type="ECO:0000256" key="3">
    <source>
        <dbReference type="ARBA" id="ARBA00022525"/>
    </source>
</evidence>
<comment type="function">
    <text evidence="12">Specific in hydrolyzing the terminal glycosidic bond of polygalacturonic acid and oligogalacturonates.</text>
</comment>
<evidence type="ECO:0000256" key="10">
    <source>
        <dbReference type="ARBA" id="ARBA00023316"/>
    </source>
</evidence>
<dbReference type="GO" id="GO:0004650">
    <property type="term" value="F:polygalacturonase activity"/>
    <property type="evidence" value="ECO:0007669"/>
    <property type="project" value="InterPro"/>
</dbReference>
<comment type="subcellular location">
    <subcellularLocation>
        <location evidence="1">Secreted</location>
    </subcellularLocation>
</comment>
<dbReference type="AlphaFoldDB" id="A0A5C3P988"/>
<evidence type="ECO:0000256" key="14">
    <source>
        <dbReference type="ARBA" id="ARBA00048766"/>
    </source>
</evidence>
<dbReference type="GO" id="GO:0071555">
    <property type="term" value="P:cell wall organization"/>
    <property type="evidence" value="ECO:0007669"/>
    <property type="project" value="UniProtKB-KW"/>
</dbReference>
<protein>
    <recommendedName>
        <fullName evidence="13">galacturonan 1,4-alpha-galacturonidase</fullName>
        <ecNumber evidence="13">3.2.1.67</ecNumber>
    </recommendedName>
</protein>
<dbReference type="Proteomes" id="UP000308197">
    <property type="component" value="Unassembled WGS sequence"/>
</dbReference>
<feature type="signal peptide" evidence="16">
    <location>
        <begin position="1"/>
        <end position="23"/>
    </location>
</feature>
<evidence type="ECO:0000256" key="6">
    <source>
        <dbReference type="ARBA" id="ARBA00023157"/>
    </source>
</evidence>
<evidence type="ECO:0000313" key="17">
    <source>
        <dbReference type="EMBL" id="TFK85148.1"/>
    </source>
</evidence>
<evidence type="ECO:0000256" key="7">
    <source>
        <dbReference type="ARBA" id="ARBA00023180"/>
    </source>
</evidence>
<evidence type="ECO:0000256" key="9">
    <source>
        <dbReference type="ARBA" id="ARBA00023295"/>
    </source>
</evidence>
<keyword evidence="8" id="KW-0119">Carbohydrate metabolism</keyword>
<dbReference type="STRING" id="1314778.A0A5C3P988"/>
<keyword evidence="5 15" id="KW-0378">Hydrolase</keyword>
<keyword evidence="9 15" id="KW-0326">Glycosidase</keyword>
<dbReference type="InterPro" id="IPR012334">
    <property type="entry name" value="Pectin_lyas_fold"/>
</dbReference>
<evidence type="ECO:0000256" key="8">
    <source>
        <dbReference type="ARBA" id="ARBA00023277"/>
    </source>
</evidence>
<dbReference type="GO" id="GO:0047911">
    <property type="term" value="F:galacturan 1,4-alpha-galacturonidase activity"/>
    <property type="evidence" value="ECO:0007669"/>
    <property type="project" value="UniProtKB-EC"/>
</dbReference>
<evidence type="ECO:0000256" key="12">
    <source>
        <dbReference type="ARBA" id="ARBA00037312"/>
    </source>
</evidence>
<gene>
    <name evidence="17" type="ORF">K466DRAFT_495301</name>
</gene>
<name>A0A5C3P988_9APHY</name>
<keyword evidence="18" id="KW-1185">Reference proteome</keyword>